<dbReference type="InterPro" id="IPR008780">
    <property type="entry name" value="Plasmodium_Vir"/>
</dbReference>
<dbReference type="OrthoDB" id="10309729at2759"/>
<evidence type="ECO:0000256" key="2">
    <source>
        <dbReference type="SAM" id="Phobius"/>
    </source>
</evidence>
<evidence type="ECO:0000313" key="3">
    <source>
        <dbReference type="EMBL" id="SBT73121.1"/>
    </source>
</evidence>
<gene>
    <name evidence="3" type="primary">PowCR01_000082900</name>
    <name evidence="3" type="ORF">POWCR01_000082900</name>
</gene>
<feature type="transmembrane region" description="Helical" evidence="2">
    <location>
        <begin position="274"/>
        <end position="295"/>
    </location>
</feature>
<organism evidence="3 4">
    <name type="scientific">Plasmodium ovale</name>
    <name type="common">malaria parasite P. ovale</name>
    <dbReference type="NCBI Taxonomy" id="36330"/>
    <lineage>
        <taxon>Eukaryota</taxon>
        <taxon>Sar</taxon>
        <taxon>Alveolata</taxon>
        <taxon>Apicomplexa</taxon>
        <taxon>Aconoidasida</taxon>
        <taxon>Haemosporida</taxon>
        <taxon>Plasmodiidae</taxon>
        <taxon>Plasmodium</taxon>
        <taxon>Plasmodium (Plasmodium)</taxon>
    </lineage>
</organism>
<dbReference type="EMBL" id="FLRJ01000243">
    <property type="protein sequence ID" value="SBT73121.1"/>
    <property type="molecule type" value="Genomic_DNA"/>
</dbReference>
<proteinExistence type="predicted"/>
<keyword evidence="2" id="KW-1133">Transmembrane helix</keyword>
<keyword evidence="2" id="KW-0472">Membrane</keyword>
<feature type="region of interest" description="Disordered" evidence="1">
    <location>
        <begin position="233"/>
        <end position="261"/>
    </location>
</feature>
<keyword evidence="2" id="KW-0812">Transmembrane</keyword>
<name>A0A1C3KH90_PLAOA</name>
<protein>
    <submittedName>
        <fullName evidence="3">PIR protein</fullName>
    </submittedName>
</protein>
<evidence type="ECO:0000313" key="4">
    <source>
        <dbReference type="Proteomes" id="UP000243200"/>
    </source>
</evidence>
<dbReference type="AlphaFoldDB" id="A0A1C3KH90"/>
<evidence type="ECO:0000256" key="1">
    <source>
        <dbReference type="SAM" id="MobiDB-lite"/>
    </source>
</evidence>
<dbReference type="VEuPathDB" id="PlasmoDB:POWCR01_000082900"/>
<reference evidence="3 4" key="1">
    <citation type="submission" date="2016-06" db="EMBL/GenBank/DDBJ databases">
        <authorList>
            <consortium name="Pathogen Informatics"/>
        </authorList>
    </citation>
    <scope>NUCLEOTIDE SEQUENCE [LARGE SCALE GENOMIC DNA]</scope>
</reference>
<accession>A0A1C3KH90</accession>
<dbReference type="Proteomes" id="UP000243200">
    <property type="component" value="Unassembled WGS sequence"/>
</dbReference>
<dbReference type="Pfam" id="PF05795">
    <property type="entry name" value="Plasmodium_Vir"/>
    <property type="match status" value="2"/>
</dbReference>
<sequence>MLKFLIIPYNLYPQEEILKDLPKYQLYNKLNGNGDKDSYCKHCDTVKSFLTPHKGLFDLCCLFAKNLITLPTVLQDVNDENERCRYFTFWIHDNIRKLLNTHSKDQSKIYIISSRFSLVFSTIKIFSLHNNCSYESWADNNFDLWKNWKDLFDYITNYTEIQNKLNSNSSLCPKYLNYMSYIERVYENYSKECCKVNAMKCHFSFGSNPWCNQDYTLPKLTCGETKVFGDSMEGSENEVTHQHHGTGRSSTQFSLARDGDSDSNDNMPLNYSGYYVKISLGLLLSGITFTLFYMYKFTRFRNWMHTKMLRAKKIDDNIDEDAKNFLERESSSVDANLYNDDYNVKYYPS</sequence>
<dbReference type="VEuPathDB" id="PlasmoDB:PocGH01_00029700"/>